<dbReference type="PANTHER" id="PTHR30618">
    <property type="entry name" value="NCS1 FAMILY PURINE/PYRIMIDINE TRANSPORTER"/>
    <property type="match status" value="1"/>
</dbReference>
<keyword evidence="5 6" id="KW-0472">Membrane</keyword>
<reference evidence="7 8" key="1">
    <citation type="submission" date="2016-03" db="EMBL/GenBank/DDBJ databases">
        <authorList>
            <person name="Ploux O."/>
        </authorList>
    </citation>
    <scope>NUCLEOTIDE SEQUENCE [LARGE SCALE GENOMIC DNA]</scope>
    <source>
        <strain evidence="7 8">UAMH 11012</strain>
    </source>
</reference>
<sequence>MSDFSNAEFESKGSRMQRFKHAFSSLSAFHQAIILESSTSILVNEDLLPSPPETDLDNLELLCLLVCTLNLDLKRDVLTSHYRWSESWLVSTWSVGSSMIALGATIRDALLVVLFANILSAVVICFNGRAASRYHVGYPVLSRVTFEIYGSYLVVVLRAILGIIWHNFEDSAYSVSSVVYSCISKGSSSQFVFDASSHHGRRSQTRSQLRHLFTLKSIILPLAGLGLVIWATTANDGVSSSNLIDSSAKTSTSVFAWGIISQFNSVMGANSALLVTVPDLARYSKTKNAQLYGQALGLPLSTLCAAFGIITTSAVKNMYGEAYWNPYDLFNGILGEGYTSKARAGVFFASASFAFATLGTSIACNITPFAADVTCLAPRYINIIRGQLLCLVISFAIVPWKIVVTANRFLNFLGGYSIFQGPVVAVMIVDYFIIRKGNMSIKDMYSLSREGRYFYMKGVNLRAFPAFVVGFLMPLPSFVASFGYEIGVVASHIYALGWVLSFAMGCLSYWIICIVFKVPGDDKEYIWEGKVDESQVAIVEGVPAVGDNMIEEVADKEKVSVMELLRVFEYRVEVMFE</sequence>
<evidence type="ECO:0000256" key="1">
    <source>
        <dbReference type="ARBA" id="ARBA00004141"/>
    </source>
</evidence>
<dbReference type="Gene3D" id="1.10.4160.10">
    <property type="entry name" value="Hydantoin permease"/>
    <property type="match status" value="1"/>
</dbReference>
<dbReference type="AlphaFoldDB" id="A0A1L7WUQ0"/>
<dbReference type="InterPro" id="IPR045225">
    <property type="entry name" value="Uracil/uridine/allantoin_perm"/>
</dbReference>
<feature type="transmembrane region" description="Helical" evidence="6">
    <location>
        <begin position="149"/>
        <end position="168"/>
    </location>
</feature>
<dbReference type="GO" id="GO:0015205">
    <property type="term" value="F:nucleobase transmembrane transporter activity"/>
    <property type="evidence" value="ECO:0007669"/>
    <property type="project" value="TreeGrafter"/>
</dbReference>
<keyword evidence="3 6" id="KW-0812">Transmembrane</keyword>
<evidence type="ECO:0000313" key="7">
    <source>
        <dbReference type="EMBL" id="CZR56504.1"/>
    </source>
</evidence>
<keyword evidence="8" id="KW-1185">Reference proteome</keyword>
<feature type="transmembrane region" description="Helical" evidence="6">
    <location>
        <begin position="346"/>
        <end position="371"/>
    </location>
</feature>
<proteinExistence type="inferred from homology"/>
<dbReference type="InterPro" id="IPR001248">
    <property type="entry name" value="Pur-cyt_permease"/>
</dbReference>
<evidence type="ECO:0000256" key="6">
    <source>
        <dbReference type="SAM" id="Phobius"/>
    </source>
</evidence>
<comment type="subcellular location">
    <subcellularLocation>
        <location evidence="1">Membrane</location>
        <topology evidence="1">Multi-pass membrane protein</topology>
    </subcellularLocation>
</comment>
<feature type="transmembrane region" description="Helical" evidence="6">
    <location>
        <begin position="296"/>
        <end position="315"/>
    </location>
</feature>
<evidence type="ECO:0000256" key="2">
    <source>
        <dbReference type="ARBA" id="ARBA00008974"/>
    </source>
</evidence>
<dbReference type="Pfam" id="PF02133">
    <property type="entry name" value="Transp_cyt_pur"/>
    <property type="match status" value="1"/>
</dbReference>
<feature type="transmembrane region" description="Helical" evidence="6">
    <location>
        <begin position="109"/>
        <end position="129"/>
    </location>
</feature>
<organism evidence="7 8">
    <name type="scientific">Phialocephala subalpina</name>
    <dbReference type="NCBI Taxonomy" id="576137"/>
    <lineage>
        <taxon>Eukaryota</taxon>
        <taxon>Fungi</taxon>
        <taxon>Dikarya</taxon>
        <taxon>Ascomycota</taxon>
        <taxon>Pezizomycotina</taxon>
        <taxon>Leotiomycetes</taxon>
        <taxon>Helotiales</taxon>
        <taxon>Mollisiaceae</taxon>
        <taxon>Phialocephala</taxon>
        <taxon>Phialocephala fortinii species complex</taxon>
    </lineage>
</organism>
<feature type="transmembrane region" description="Helical" evidence="6">
    <location>
        <begin position="383"/>
        <end position="403"/>
    </location>
</feature>
<evidence type="ECO:0000313" key="8">
    <source>
        <dbReference type="Proteomes" id="UP000184330"/>
    </source>
</evidence>
<feature type="transmembrane region" description="Helical" evidence="6">
    <location>
        <begin position="409"/>
        <end position="433"/>
    </location>
</feature>
<protein>
    <recommendedName>
        <fullName evidence="9">Uracil permease</fullName>
    </recommendedName>
</protein>
<evidence type="ECO:0000256" key="3">
    <source>
        <dbReference type="ARBA" id="ARBA00022692"/>
    </source>
</evidence>
<dbReference type="GO" id="GO:0005886">
    <property type="term" value="C:plasma membrane"/>
    <property type="evidence" value="ECO:0007669"/>
    <property type="project" value="TreeGrafter"/>
</dbReference>
<gene>
    <name evidence="7" type="ORF">PAC_06392</name>
</gene>
<accession>A0A1L7WUQ0</accession>
<evidence type="ECO:0008006" key="9">
    <source>
        <dbReference type="Google" id="ProtNLM"/>
    </source>
</evidence>
<comment type="similarity">
    <text evidence="2">Belongs to the purine-cytosine permease (2.A.39) family.</text>
</comment>
<dbReference type="EMBL" id="FJOG01000008">
    <property type="protein sequence ID" value="CZR56504.1"/>
    <property type="molecule type" value="Genomic_DNA"/>
</dbReference>
<dbReference type="PANTHER" id="PTHR30618:SF0">
    <property type="entry name" value="PURINE-URACIL PERMEASE NCS1"/>
    <property type="match status" value="1"/>
</dbReference>
<feature type="transmembrane region" description="Helical" evidence="6">
    <location>
        <begin position="454"/>
        <end position="473"/>
    </location>
</feature>
<feature type="transmembrane region" description="Helical" evidence="6">
    <location>
        <begin position="254"/>
        <end position="275"/>
    </location>
</feature>
<evidence type="ECO:0000256" key="4">
    <source>
        <dbReference type="ARBA" id="ARBA00022989"/>
    </source>
</evidence>
<evidence type="ECO:0000256" key="5">
    <source>
        <dbReference type="ARBA" id="ARBA00023136"/>
    </source>
</evidence>
<dbReference type="Proteomes" id="UP000184330">
    <property type="component" value="Unassembled WGS sequence"/>
</dbReference>
<feature type="transmembrane region" description="Helical" evidence="6">
    <location>
        <begin position="493"/>
        <end position="516"/>
    </location>
</feature>
<name>A0A1L7WUQ0_9HELO</name>
<keyword evidence="4 6" id="KW-1133">Transmembrane helix</keyword>
<feature type="transmembrane region" description="Helical" evidence="6">
    <location>
        <begin position="212"/>
        <end position="234"/>
    </location>
</feature>
<dbReference type="OrthoDB" id="2018619at2759"/>